<name>G8UKY6_TANFA</name>
<dbReference type="EMBL" id="CP003191">
    <property type="protein sequence ID" value="AEW22462.1"/>
    <property type="molecule type" value="Genomic_DNA"/>
</dbReference>
<dbReference type="AlphaFoldDB" id="G8UKY6"/>
<keyword evidence="1" id="KW-0812">Transmembrane</keyword>
<gene>
    <name evidence="2" type="ordered locus">BFO_0477</name>
</gene>
<dbReference type="HOGENOM" id="CLU_3334064_0_0_10"/>
<protein>
    <submittedName>
        <fullName evidence="2">Uncharacterized protein</fullName>
    </submittedName>
</protein>
<proteinExistence type="predicted"/>
<dbReference type="STRING" id="203275.BFO_0477"/>
<keyword evidence="1" id="KW-1133">Transmembrane helix</keyword>
<sequence>MAKYLPQACLKRICISTQNYFCYFLLLFFYNFKKNNYL</sequence>
<organism evidence="2 3">
    <name type="scientific">Tannerella forsythia (strain ATCC 43037 / JCM 10827 / CCUG 21028 A / KCTC 5666 / FDC 338)</name>
    <name type="common">Bacteroides forsythus</name>
    <dbReference type="NCBI Taxonomy" id="203275"/>
    <lineage>
        <taxon>Bacteria</taxon>
        <taxon>Pseudomonadati</taxon>
        <taxon>Bacteroidota</taxon>
        <taxon>Bacteroidia</taxon>
        <taxon>Bacteroidales</taxon>
        <taxon>Tannerellaceae</taxon>
        <taxon>Tannerella</taxon>
    </lineage>
</organism>
<reference evidence="3" key="1">
    <citation type="submission" date="2011-12" db="EMBL/GenBank/DDBJ databases">
        <title>Complete sequence of Tannerella forsythia ATCC 43037.</title>
        <authorList>
            <person name="Dewhirst F."/>
            <person name="Tanner A."/>
            <person name="Izard J."/>
            <person name="Brinkac L."/>
            <person name="Durkin A.S."/>
            <person name="Hostetler J."/>
            <person name="Shetty J."/>
            <person name="Torralba M."/>
            <person name="Gill S."/>
            <person name="Nelson K."/>
        </authorList>
    </citation>
    <scope>NUCLEOTIDE SEQUENCE [LARGE SCALE GENOMIC DNA]</scope>
    <source>
        <strain evidence="3">ATCC 43037 / JCM 10827 / CCUG 33226 / KCTC 5666 / FDC 338</strain>
    </source>
</reference>
<keyword evidence="3" id="KW-1185">Reference proteome</keyword>
<evidence type="ECO:0000313" key="2">
    <source>
        <dbReference type="EMBL" id="AEW22462.1"/>
    </source>
</evidence>
<dbReference type="Proteomes" id="UP000005436">
    <property type="component" value="Chromosome"/>
</dbReference>
<feature type="transmembrane region" description="Helical" evidence="1">
    <location>
        <begin position="12"/>
        <end position="32"/>
    </location>
</feature>
<evidence type="ECO:0000256" key="1">
    <source>
        <dbReference type="SAM" id="Phobius"/>
    </source>
</evidence>
<dbReference type="KEGG" id="tfo:BFO_0477"/>
<evidence type="ECO:0000313" key="3">
    <source>
        <dbReference type="Proteomes" id="UP000005436"/>
    </source>
</evidence>
<keyword evidence="1" id="KW-0472">Membrane</keyword>
<accession>G8UKY6</accession>